<dbReference type="Proteomes" id="UP000265520">
    <property type="component" value="Unassembled WGS sequence"/>
</dbReference>
<keyword evidence="2" id="KW-1185">Reference proteome</keyword>
<dbReference type="EMBL" id="LXQA010331050">
    <property type="protein sequence ID" value="MCI44468.1"/>
    <property type="molecule type" value="Genomic_DNA"/>
</dbReference>
<proteinExistence type="predicted"/>
<organism evidence="1 2">
    <name type="scientific">Trifolium medium</name>
    <dbReference type="NCBI Taxonomy" id="97028"/>
    <lineage>
        <taxon>Eukaryota</taxon>
        <taxon>Viridiplantae</taxon>
        <taxon>Streptophyta</taxon>
        <taxon>Embryophyta</taxon>
        <taxon>Tracheophyta</taxon>
        <taxon>Spermatophyta</taxon>
        <taxon>Magnoliopsida</taxon>
        <taxon>eudicotyledons</taxon>
        <taxon>Gunneridae</taxon>
        <taxon>Pentapetalae</taxon>
        <taxon>rosids</taxon>
        <taxon>fabids</taxon>
        <taxon>Fabales</taxon>
        <taxon>Fabaceae</taxon>
        <taxon>Papilionoideae</taxon>
        <taxon>50 kb inversion clade</taxon>
        <taxon>NPAAA clade</taxon>
        <taxon>Hologalegina</taxon>
        <taxon>IRL clade</taxon>
        <taxon>Trifolieae</taxon>
        <taxon>Trifolium</taxon>
    </lineage>
</organism>
<evidence type="ECO:0000313" key="2">
    <source>
        <dbReference type="Proteomes" id="UP000265520"/>
    </source>
</evidence>
<name>A0A392S6K7_9FABA</name>
<accession>A0A392S6K7</accession>
<comment type="caution">
    <text evidence="1">The sequence shown here is derived from an EMBL/GenBank/DDBJ whole genome shotgun (WGS) entry which is preliminary data.</text>
</comment>
<evidence type="ECO:0000313" key="1">
    <source>
        <dbReference type="EMBL" id="MCI44468.1"/>
    </source>
</evidence>
<reference evidence="1 2" key="1">
    <citation type="journal article" date="2018" name="Front. Plant Sci.">
        <title>Red Clover (Trifolium pratense) and Zigzag Clover (T. medium) - A Picture of Genomic Similarities and Differences.</title>
        <authorList>
            <person name="Dluhosova J."/>
            <person name="Istvanek J."/>
            <person name="Nedelnik J."/>
            <person name="Repkova J."/>
        </authorList>
    </citation>
    <scope>NUCLEOTIDE SEQUENCE [LARGE SCALE GENOMIC DNA]</scope>
    <source>
        <strain evidence="2">cv. 10/8</strain>
        <tissue evidence="1">Leaf</tissue>
    </source>
</reference>
<sequence>MPSAPATVAEGGKQVAADEDPLIEYMKRAKEVALNVVGDAINPEAETSISSGVVQTVQVEEVRAKELATT</sequence>
<feature type="non-terminal residue" evidence="1">
    <location>
        <position position="70"/>
    </location>
</feature>
<protein>
    <submittedName>
        <fullName evidence="1">Uncharacterized protein</fullName>
    </submittedName>
</protein>
<dbReference type="AlphaFoldDB" id="A0A392S6K7"/>